<dbReference type="KEGG" id="kro:BVG79_00011"/>
<evidence type="ECO:0000313" key="1">
    <source>
        <dbReference type="EMBL" id="ARO13373.1"/>
    </source>
</evidence>
<dbReference type="Proteomes" id="UP000242447">
    <property type="component" value="Chromosome"/>
</dbReference>
<organism evidence="1 2">
    <name type="scientific">Ketogulonicigenium robustum</name>
    <dbReference type="NCBI Taxonomy" id="92947"/>
    <lineage>
        <taxon>Bacteria</taxon>
        <taxon>Pseudomonadati</taxon>
        <taxon>Pseudomonadota</taxon>
        <taxon>Alphaproteobacteria</taxon>
        <taxon>Rhodobacterales</taxon>
        <taxon>Roseobacteraceae</taxon>
        <taxon>Ketogulonicigenium</taxon>
    </lineage>
</organism>
<protein>
    <submittedName>
        <fullName evidence="1">Uncharacterized protein</fullName>
    </submittedName>
</protein>
<reference evidence="1 2" key="1">
    <citation type="submission" date="2017-02" db="EMBL/GenBank/DDBJ databases">
        <title>Ketogulonicigenium robustum SPU B003 Genome sequencing and assembly.</title>
        <authorList>
            <person name="Li Y."/>
            <person name="Liu L."/>
            <person name="Wang C."/>
            <person name="Zhang M."/>
            <person name="Zhang T."/>
            <person name="Zhang Y."/>
        </authorList>
    </citation>
    <scope>NUCLEOTIDE SEQUENCE [LARGE SCALE GENOMIC DNA]</scope>
    <source>
        <strain evidence="1 2">SPU_B003</strain>
    </source>
</reference>
<evidence type="ECO:0000313" key="2">
    <source>
        <dbReference type="Proteomes" id="UP000242447"/>
    </source>
</evidence>
<gene>
    <name evidence="1" type="ORF">BVG79_00011</name>
</gene>
<accession>A0A1W6NW59</accession>
<dbReference type="STRING" id="92947.BVG79_00011"/>
<proteinExistence type="predicted"/>
<keyword evidence="2" id="KW-1185">Reference proteome</keyword>
<dbReference type="AlphaFoldDB" id="A0A1W6NW59"/>
<name>A0A1W6NW59_9RHOB</name>
<dbReference type="EMBL" id="CP019937">
    <property type="protein sequence ID" value="ARO13373.1"/>
    <property type="molecule type" value="Genomic_DNA"/>
</dbReference>
<sequence length="41" mass="4250">MEALGIAVIGSQATHSLGYLSDVLPRVGVILLFHLSTLVSA</sequence>